<evidence type="ECO:0000256" key="6">
    <source>
        <dbReference type="PROSITE-ProRule" id="PRU00110"/>
    </source>
</evidence>
<dbReference type="SUPFAM" id="SSF52172">
    <property type="entry name" value="CheY-like"/>
    <property type="match status" value="2"/>
</dbReference>
<evidence type="ECO:0000313" key="10">
    <source>
        <dbReference type="EMBL" id="TJY44293.1"/>
    </source>
</evidence>
<accession>A0A4U0FH05</accession>
<dbReference type="InterPro" id="IPR039420">
    <property type="entry name" value="WalR-like"/>
</dbReference>
<keyword evidence="2" id="KW-0902">Two-component regulatory system</keyword>
<dbReference type="Gene3D" id="3.40.50.2300">
    <property type="match status" value="2"/>
</dbReference>
<dbReference type="GO" id="GO:0032993">
    <property type="term" value="C:protein-DNA complex"/>
    <property type="evidence" value="ECO:0007669"/>
    <property type="project" value="TreeGrafter"/>
</dbReference>
<organism evidence="10 11">
    <name type="scientific">Cohnella pontilimi</name>
    <dbReference type="NCBI Taxonomy" id="2564100"/>
    <lineage>
        <taxon>Bacteria</taxon>
        <taxon>Bacillati</taxon>
        <taxon>Bacillota</taxon>
        <taxon>Bacilli</taxon>
        <taxon>Bacillales</taxon>
        <taxon>Paenibacillaceae</taxon>
        <taxon>Cohnella</taxon>
    </lineage>
</organism>
<dbReference type="AlphaFoldDB" id="A0A4U0FH05"/>
<keyword evidence="3" id="KW-0805">Transcription regulation</keyword>
<dbReference type="EMBL" id="SUPK01000001">
    <property type="protein sequence ID" value="TJY44293.1"/>
    <property type="molecule type" value="Genomic_DNA"/>
</dbReference>
<dbReference type="Pfam" id="PF00072">
    <property type="entry name" value="Response_reg"/>
    <property type="match status" value="2"/>
</dbReference>
<keyword evidence="1 7" id="KW-0597">Phosphoprotein</keyword>
<dbReference type="InterPro" id="IPR011006">
    <property type="entry name" value="CheY-like_superfamily"/>
</dbReference>
<dbReference type="GO" id="GO:0005829">
    <property type="term" value="C:cytosol"/>
    <property type="evidence" value="ECO:0007669"/>
    <property type="project" value="TreeGrafter"/>
</dbReference>
<feature type="domain" description="HPt" evidence="9">
    <location>
        <begin position="1"/>
        <end position="100"/>
    </location>
</feature>
<evidence type="ECO:0000313" key="11">
    <source>
        <dbReference type="Proteomes" id="UP000309673"/>
    </source>
</evidence>
<evidence type="ECO:0000259" key="8">
    <source>
        <dbReference type="PROSITE" id="PS50110"/>
    </source>
</evidence>
<protein>
    <submittedName>
        <fullName evidence="10">Response regulator transcription factor</fullName>
    </submittedName>
</protein>
<feature type="domain" description="Response regulatory" evidence="8">
    <location>
        <begin position="251"/>
        <end position="374"/>
    </location>
</feature>
<evidence type="ECO:0000259" key="9">
    <source>
        <dbReference type="PROSITE" id="PS50894"/>
    </source>
</evidence>
<evidence type="ECO:0000256" key="1">
    <source>
        <dbReference type="ARBA" id="ARBA00022553"/>
    </source>
</evidence>
<dbReference type="SUPFAM" id="SSF47226">
    <property type="entry name" value="Histidine-containing phosphotransfer domain, HPT domain"/>
    <property type="match status" value="1"/>
</dbReference>
<gene>
    <name evidence="10" type="ORF">E5161_02590</name>
</gene>
<evidence type="ECO:0000256" key="4">
    <source>
        <dbReference type="ARBA" id="ARBA00023125"/>
    </source>
</evidence>
<comment type="caution">
    <text evidence="10">The sequence shown here is derived from an EMBL/GenBank/DDBJ whole genome shotgun (WGS) entry which is preliminary data.</text>
</comment>
<dbReference type="PANTHER" id="PTHR48111">
    <property type="entry name" value="REGULATOR OF RPOS"/>
    <property type="match status" value="1"/>
</dbReference>
<feature type="modified residue" description="Phosphohistidine" evidence="6">
    <location>
        <position position="37"/>
    </location>
</feature>
<dbReference type="GO" id="GO:0006355">
    <property type="term" value="P:regulation of DNA-templated transcription"/>
    <property type="evidence" value="ECO:0007669"/>
    <property type="project" value="TreeGrafter"/>
</dbReference>
<dbReference type="OrthoDB" id="9759607at2"/>
<feature type="modified residue" description="4-aspartylphosphate" evidence="7">
    <location>
        <position position="307"/>
    </location>
</feature>
<dbReference type="PROSITE" id="PS50110">
    <property type="entry name" value="RESPONSE_REGULATORY"/>
    <property type="match status" value="2"/>
</dbReference>
<dbReference type="Proteomes" id="UP000309673">
    <property type="component" value="Unassembled WGS sequence"/>
</dbReference>
<dbReference type="RefSeq" id="WP_136776102.1">
    <property type="nucleotide sequence ID" value="NZ_SUPK01000001.1"/>
</dbReference>
<dbReference type="CDD" id="cd17574">
    <property type="entry name" value="REC_OmpR"/>
    <property type="match status" value="1"/>
</dbReference>
<dbReference type="InterPro" id="IPR001789">
    <property type="entry name" value="Sig_transdc_resp-reg_receiver"/>
</dbReference>
<sequence length="378" mass="42900">MKKYQDILLGNIEKTLESWLDQNEGPIAHEVVRRFLHTVTGTAGSIGLPDISSTASALLRRLDENAPQSWKKEQLRVYLNDFIQAYHEERGTGSVPAGAVPVEPEIPHDEAPVVLILDDDPAFSAFLKEELQRAGYRVLTASQTAEAVRLVHEDQPDAMIFDLHLQEERGFDALRELSGKLASMFIPTTMMSVDDTKANRLEAYELGADDFVTKPLDMQELLARLARQLKRKQLFAKPVQPVQKAERKTIRAAIIDDDAVVRTMLQDYVKDCFPSDVQLEIRSFRDGERFIQDAWFGEPVPCLVLLDRMMPRMDGIEVLLRIRRSSNSSFFTVLMLTGRKSENDIVKALELGADDYVTKPFSLKELESRIRLLARRMA</sequence>
<dbReference type="PROSITE" id="PS50894">
    <property type="entry name" value="HPT"/>
    <property type="match status" value="1"/>
</dbReference>
<keyword evidence="5" id="KW-0804">Transcription</keyword>
<evidence type="ECO:0000256" key="3">
    <source>
        <dbReference type="ARBA" id="ARBA00023015"/>
    </source>
</evidence>
<dbReference type="SMART" id="SM00448">
    <property type="entry name" value="REC"/>
    <property type="match status" value="2"/>
</dbReference>
<keyword evidence="11" id="KW-1185">Reference proteome</keyword>
<dbReference type="PANTHER" id="PTHR48111:SF1">
    <property type="entry name" value="TWO-COMPONENT RESPONSE REGULATOR ORR33"/>
    <property type="match status" value="1"/>
</dbReference>
<feature type="domain" description="Response regulatory" evidence="8">
    <location>
        <begin position="113"/>
        <end position="229"/>
    </location>
</feature>
<dbReference type="Gene3D" id="1.20.120.160">
    <property type="entry name" value="HPT domain"/>
    <property type="match status" value="1"/>
</dbReference>
<name>A0A4U0FH05_9BACL</name>
<reference evidence="10 11" key="1">
    <citation type="submission" date="2019-04" db="EMBL/GenBank/DDBJ databases">
        <title>Cohnella sp. nov., isolated from soil.</title>
        <authorList>
            <person name="Kim W."/>
        </authorList>
    </citation>
    <scope>NUCLEOTIDE SEQUENCE [LARGE SCALE GENOMIC DNA]</scope>
    <source>
        <strain evidence="10 11">CAU 1483</strain>
    </source>
</reference>
<dbReference type="InterPro" id="IPR036641">
    <property type="entry name" value="HPT_dom_sf"/>
</dbReference>
<feature type="modified residue" description="4-aspartylphosphate" evidence="7">
    <location>
        <position position="162"/>
    </location>
</feature>
<dbReference type="InterPro" id="IPR008207">
    <property type="entry name" value="Sig_transdc_His_kin_Hpt_dom"/>
</dbReference>
<dbReference type="GO" id="GO:0000976">
    <property type="term" value="F:transcription cis-regulatory region binding"/>
    <property type="evidence" value="ECO:0007669"/>
    <property type="project" value="TreeGrafter"/>
</dbReference>
<keyword evidence="4" id="KW-0238">DNA-binding</keyword>
<dbReference type="GO" id="GO:0000156">
    <property type="term" value="F:phosphorelay response regulator activity"/>
    <property type="evidence" value="ECO:0007669"/>
    <property type="project" value="TreeGrafter"/>
</dbReference>
<evidence type="ECO:0000256" key="7">
    <source>
        <dbReference type="PROSITE-ProRule" id="PRU00169"/>
    </source>
</evidence>
<proteinExistence type="predicted"/>
<evidence type="ECO:0000256" key="2">
    <source>
        <dbReference type="ARBA" id="ARBA00023012"/>
    </source>
</evidence>
<evidence type="ECO:0000256" key="5">
    <source>
        <dbReference type="ARBA" id="ARBA00023163"/>
    </source>
</evidence>